<feature type="region of interest" description="Disordered" evidence="2">
    <location>
        <begin position="1"/>
        <end position="36"/>
    </location>
</feature>
<reference evidence="4" key="1">
    <citation type="submission" date="2022-09" db="EMBL/GenBank/DDBJ databases">
        <title>Intensive care unit water sources are persistently colonized with multi-drug resistant bacteria and are the site of extensive horizontal gene transfer of antibiotic resistance genes.</title>
        <authorList>
            <person name="Diorio-Toth L."/>
        </authorList>
    </citation>
    <scope>NUCLEOTIDE SEQUENCE</scope>
    <source>
        <strain evidence="4">GD03710</strain>
    </source>
</reference>
<evidence type="ECO:0000256" key="3">
    <source>
        <dbReference type="SAM" id="Phobius"/>
    </source>
</evidence>
<dbReference type="Gene3D" id="1.20.5.340">
    <property type="match status" value="1"/>
</dbReference>
<dbReference type="Proteomes" id="UP001161704">
    <property type="component" value="Unassembled WGS sequence"/>
</dbReference>
<keyword evidence="3" id="KW-1133">Transmembrane helix</keyword>
<keyword evidence="3" id="KW-0812">Transmembrane</keyword>
<feature type="compositionally biased region" description="Polar residues" evidence="2">
    <location>
        <begin position="1"/>
        <end position="19"/>
    </location>
</feature>
<feature type="transmembrane region" description="Helical" evidence="3">
    <location>
        <begin position="48"/>
        <end position="70"/>
    </location>
</feature>
<dbReference type="EMBL" id="JAOCIZ010000145">
    <property type="protein sequence ID" value="MDH1507672.1"/>
    <property type="molecule type" value="Genomic_DNA"/>
</dbReference>
<evidence type="ECO:0000256" key="2">
    <source>
        <dbReference type="SAM" id="MobiDB-lite"/>
    </source>
</evidence>
<feature type="coiled-coil region" evidence="1">
    <location>
        <begin position="74"/>
        <end position="125"/>
    </location>
</feature>
<protein>
    <submittedName>
        <fullName evidence="4">Uncharacterized protein</fullName>
    </submittedName>
</protein>
<keyword evidence="1" id="KW-0175">Coiled coil</keyword>
<comment type="caution">
    <text evidence="4">The sequence shown here is derived from an EMBL/GenBank/DDBJ whole genome shotgun (WGS) entry which is preliminary data.</text>
</comment>
<gene>
    <name evidence="4" type="ORF">N5I20_21755</name>
</gene>
<dbReference type="RefSeq" id="WP_128314023.1">
    <property type="nucleotide sequence ID" value="NZ_JAEHJB010000027.1"/>
</dbReference>
<keyword evidence="3" id="KW-0472">Membrane</keyword>
<evidence type="ECO:0000313" key="5">
    <source>
        <dbReference type="Proteomes" id="UP001161704"/>
    </source>
</evidence>
<sequence length="128" mass="13935">MNNYTTPPYSGSRSSTNTGGFYGGMRKPAQSPVPVAPQENKQTDFLNWFIPLVGIVLAGLSSYFLTLMAVKSEISENKAEISVAKEKINNLTSKVGGHDSDIKQINGLSKDLAVLSERVNSIEEKNKK</sequence>
<dbReference type="AlphaFoldDB" id="A0AA42UJ38"/>
<proteinExistence type="predicted"/>
<accession>A0AA42UJ38</accession>
<evidence type="ECO:0000313" key="4">
    <source>
        <dbReference type="EMBL" id="MDH1507672.1"/>
    </source>
</evidence>
<name>A0AA42UJ38_AERCA</name>
<organism evidence="4 5">
    <name type="scientific">Aeromonas caviae</name>
    <name type="common">Aeromonas punctata</name>
    <dbReference type="NCBI Taxonomy" id="648"/>
    <lineage>
        <taxon>Bacteria</taxon>
        <taxon>Pseudomonadati</taxon>
        <taxon>Pseudomonadota</taxon>
        <taxon>Gammaproteobacteria</taxon>
        <taxon>Aeromonadales</taxon>
        <taxon>Aeromonadaceae</taxon>
        <taxon>Aeromonas</taxon>
    </lineage>
</organism>
<evidence type="ECO:0000256" key="1">
    <source>
        <dbReference type="SAM" id="Coils"/>
    </source>
</evidence>